<protein>
    <recommendedName>
        <fullName evidence="4">DUF624 domain-containing protein</fullName>
    </recommendedName>
</protein>
<reference evidence="2 3" key="1">
    <citation type="submission" date="2014-03" db="EMBL/GenBank/DDBJ databases">
        <title>Genomics of Bifidobacteria.</title>
        <authorList>
            <person name="Ventura M."/>
            <person name="Milani C."/>
            <person name="Lugli G.A."/>
        </authorList>
    </citation>
    <scope>NUCLEOTIDE SEQUENCE [LARGE SCALE GENOMIC DNA]</scope>
    <source>
        <strain evidence="2 3">LMG 21589</strain>
    </source>
</reference>
<feature type="transmembrane region" description="Helical" evidence="1">
    <location>
        <begin position="126"/>
        <end position="147"/>
    </location>
</feature>
<dbReference type="GeneID" id="85166667"/>
<keyword evidence="1" id="KW-0472">Membrane</keyword>
<evidence type="ECO:0008006" key="4">
    <source>
        <dbReference type="Google" id="ProtNLM"/>
    </source>
</evidence>
<feature type="transmembrane region" description="Helical" evidence="1">
    <location>
        <begin position="21"/>
        <end position="46"/>
    </location>
</feature>
<dbReference type="Proteomes" id="UP000029033">
    <property type="component" value="Unassembled WGS sequence"/>
</dbReference>
<keyword evidence="3" id="KW-1185">Reference proteome</keyword>
<dbReference type="EMBL" id="JGZO01000011">
    <property type="protein sequence ID" value="KFI93917.1"/>
    <property type="molecule type" value="Genomic_DNA"/>
</dbReference>
<sequence>MSAKTKLPHISPDTFLTVANVVYLLLAMSALTLLGCLPMLLAIVFAADPSAYPLYLAAAALSAPGIAASFAVFRDHPVFMTTPRREALAVLAESGTALPDWIAAPYVPSDTSVAVFRPWFRAYRRVGLRALMIGVTFAVIGFLALYNAQLLMQVAWGQLLVPALLVIAVITVEASLVVLHLTVEFPKAKWLSLVRNGYLLGVRRFVMLAVNAACLAVYAWGLTASPIMVAILVTGVVSFVVWAGVRWQSQPLMAAMARESGDSRLMALYDR</sequence>
<dbReference type="OrthoDB" id="3230525at2"/>
<proteinExistence type="predicted"/>
<evidence type="ECO:0000313" key="3">
    <source>
        <dbReference type="Proteomes" id="UP000029033"/>
    </source>
</evidence>
<dbReference type="RefSeq" id="WP_033517113.1">
    <property type="nucleotide sequence ID" value="NZ_CAUPKV010000013.1"/>
</dbReference>
<accession>A0A087DEG7</accession>
<evidence type="ECO:0000256" key="1">
    <source>
        <dbReference type="SAM" id="Phobius"/>
    </source>
</evidence>
<feature type="transmembrane region" description="Helical" evidence="1">
    <location>
        <begin position="159"/>
        <end position="181"/>
    </location>
</feature>
<feature type="transmembrane region" description="Helical" evidence="1">
    <location>
        <begin position="202"/>
        <end position="221"/>
    </location>
</feature>
<dbReference type="AlphaFoldDB" id="A0A087DEG7"/>
<evidence type="ECO:0000313" key="2">
    <source>
        <dbReference type="EMBL" id="KFI93917.1"/>
    </source>
</evidence>
<feature type="transmembrane region" description="Helical" evidence="1">
    <location>
        <begin position="52"/>
        <end position="73"/>
    </location>
</feature>
<name>A0A087DEG7_9BIFI</name>
<dbReference type="eggNOG" id="ENOG5031Z6E">
    <property type="taxonomic scope" value="Bacteria"/>
</dbReference>
<organism evidence="2 3">
    <name type="scientific">Bifidobacterium scardovii</name>
    <dbReference type="NCBI Taxonomy" id="158787"/>
    <lineage>
        <taxon>Bacteria</taxon>
        <taxon>Bacillati</taxon>
        <taxon>Actinomycetota</taxon>
        <taxon>Actinomycetes</taxon>
        <taxon>Bifidobacteriales</taxon>
        <taxon>Bifidobacteriaceae</taxon>
        <taxon>Bifidobacterium</taxon>
    </lineage>
</organism>
<keyword evidence="1" id="KW-0812">Transmembrane</keyword>
<comment type="caution">
    <text evidence="2">The sequence shown here is derived from an EMBL/GenBank/DDBJ whole genome shotgun (WGS) entry which is preliminary data.</text>
</comment>
<feature type="transmembrane region" description="Helical" evidence="1">
    <location>
        <begin position="227"/>
        <end position="245"/>
    </location>
</feature>
<keyword evidence="1" id="KW-1133">Transmembrane helix</keyword>
<gene>
    <name evidence="2" type="ORF">BSCA_2295</name>
</gene>